<sequence length="63" mass="6845">MITIPPSAVILLPLVSCSLCDTIFLLKPANKLEVNDFCSGLTVAQWLSGIHFVNHGTDMSENE</sequence>
<protein>
    <submittedName>
        <fullName evidence="2">Uncharacterized protein</fullName>
    </submittedName>
</protein>
<dbReference type="AlphaFoldDB" id="A0A3P8DL47"/>
<name>A0A3P8DL47_9TREM</name>
<dbReference type="Proteomes" id="UP000269396">
    <property type="component" value="Unassembled WGS sequence"/>
</dbReference>
<proteinExistence type="predicted"/>
<evidence type="ECO:0000313" key="2">
    <source>
        <dbReference type="EMBL" id="VDP44140.1"/>
    </source>
</evidence>
<gene>
    <name evidence="2" type="ORF">SMTD_LOCUS8333</name>
</gene>
<organism evidence="2 3">
    <name type="scientific">Schistosoma mattheei</name>
    <dbReference type="NCBI Taxonomy" id="31246"/>
    <lineage>
        <taxon>Eukaryota</taxon>
        <taxon>Metazoa</taxon>
        <taxon>Spiralia</taxon>
        <taxon>Lophotrochozoa</taxon>
        <taxon>Platyhelminthes</taxon>
        <taxon>Trematoda</taxon>
        <taxon>Digenea</taxon>
        <taxon>Strigeidida</taxon>
        <taxon>Schistosomatoidea</taxon>
        <taxon>Schistosomatidae</taxon>
        <taxon>Schistosoma</taxon>
    </lineage>
</organism>
<reference evidence="2 3" key="1">
    <citation type="submission" date="2018-11" db="EMBL/GenBank/DDBJ databases">
        <authorList>
            <consortium name="Pathogen Informatics"/>
        </authorList>
    </citation>
    <scope>NUCLEOTIDE SEQUENCE [LARGE SCALE GENOMIC DNA]</scope>
    <source>
        <strain>Denwood</strain>
        <strain evidence="3">Zambia</strain>
    </source>
</reference>
<feature type="signal peptide" evidence="1">
    <location>
        <begin position="1"/>
        <end position="20"/>
    </location>
</feature>
<evidence type="ECO:0000256" key="1">
    <source>
        <dbReference type="SAM" id="SignalP"/>
    </source>
</evidence>
<feature type="chain" id="PRO_5018234446" evidence="1">
    <location>
        <begin position="21"/>
        <end position="63"/>
    </location>
</feature>
<keyword evidence="1" id="KW-0732">Signal</keyword>
<dbReference type="EMBL" id="UZAL01028855">
    <property type="protein sequence ID" value="VDP44140.1"/>
    <property type="molecule type" value="Genomic_DNA"/>
</dbReference>
<evidence type="ECO:0000313" key="3">
    <source>
        <dbReference type="Proteomes" id="UP000269396"/>
    </source>
</evidence>
<accession>A0A3P8DL47</accession>
<keyword evidence="3" id="KW-1185">Reference proteome</keyword>